<dbReference type="PANTHER" id="PTHR30055">
    <property type="entry name" value="HTH-TYPE TRANSCRIPTIONAL REGULATOR RUTR"/>
    <property type="match status" value="1"/>
</dbReference>
<sequence length="218" mass="23328">MGCVPKIVDHDQRRRDIVDAYLRVLARTGVAGTHGRSVAADLGVVPGTLWHYFDSVEEIAEAAAQRGIERTLERIAARTGDARGLAALLAIADEILPTSAVTREEARVVVAFWGQVHPGSDPRSAFGRPREFTELTRSALVEAVADGELVAATPVEPLVRLLDSIYAGEQVIWAAESVEADLGQVRRTFATAVAPWLDAAGPDGTASPAAGMLRQWAR</sequence>
<evidence type="ECO:0000256" key="2">
    <source>
        <dbReference type="ARBA" id="ARBA00023125"/>
    </source>
</evidence>
<evidence type="ECO:0000256" key="3">
    <source>
        <dbReference type="ARBA" id="ARBA00023163"/>
    </source>
</evidence>
<dbReference type="PANTHER" id="PTHR30055:SF234">
    <property type="entry name" value="HTH-TYPE TRANSCRIPTIONAL REGULATOR BETI"/>
    <property type="match status" value="1"/>
</dbReference>
<accession>A0A7G6Y8X9</accession>
<dbReference type="SUPFAM" id="SSF48498">
    <property type="entry name" value="Tetracyclin repressor-like, C-terminal domain"/>
    <property type="match status" value="1"/>
</dbReference>
<proteinExistence type="predicted"/>
<evidence type="ECO:0000259" key="5">
    <source>
        <dbReference type="PROSITE" id="PS50977"/>
    </source>
</evidence>
<dbReference type="Gene3D" id="1.10.357.10">
    <property type="entry name" value="Tetracycline Repressor, domain 2"/>
    <property type="match status" value="1"/>
</dbReference>
<dbReference type="KEGG" id="lse:F1C12_07230"/>
<reference evidence="7" key="1">
    <citation type="submission" date="2019-09" db="EMBL/GenBank/DDBJ databases">
        <title>Antimicrobial potential of Antarctic Bacteria.</title>
        <authorList>
            <person name="Benaud N."/>
            <person name="Edwards R.J."/>
            <person name="Ferrari B.C."/>
        </authorList>
    </citation>
    <scope>NUCLEOTIDE SEQUENCE [LARGE SCALE GENOMIC DNA]</scope>
    <source>
        <strain evidence="7">INR9</strain>
    </source>
</reference>
<evidence type="ECO:0000313" key="7">
    <source>
        <dbReference type="Proteomes" id="UP000515511"/>
    </source>
</evidence>
<dbReference type="InterPro" id="IPR009057">
    <property type="entry name" value="Homeodomain-like_sf"/>
</dbReference>
<dbReference type="AlphaFoldDB" id="A0A7G6Y8X9"/>
<feature type="DNA-binding region" description="H-T-H motif" evidence="4">
    <location>
        <begin position="34"/>
        <end position="53"/>
    </location>
</feature>
<organism evidence="6 7">
    <name type="scientific">Leifsonia shinshuensis</name>
    <dbReference type="NCBI Taxonomy" id="150026"/>
    <lineage>
        <taxon>Bacteria</taxon>
        <taxon>Bacillati</taxon>
        <taxon>Actinomycetota</taxon>
        <taxon>Actinomycetes</taxon>
        <taxon>Micrococcales</taxon>
        <taxon>Microbacteriaceae</taxon>
        <taxon>Leifsonia</taxon>
    </lineage>
</organism>
<dbReference type="GO" id="GO:0000976">
    <property type="term" value="F:transcription cis-regulatory region binding"/>
    <property type="evidence" value="ECO:0007669"/>
    <property type="project" value="TreeGrafter"/>
</dbReference>
<dbReference type="PROSITE" id="PS50977">
    <property type="entry name" value="HTH_TETR_2"/>
    <property type="match status" value="1"/>
</dbReference>
<keyword evidence="3" id="KW-0804">Transcription</keyword>
<protein>
    <submittedName>
        <fullName evidence="6">TetR/AcrR family transcriptional regulator</fullName>
    </submittedName>
</protein>
<feature type="domain" description="HTH tetR-type" evidence="5">
    <location>
        <begin position="11"/>
        <end position="71"/>
    </location>
</feature>
<dbReference type="Pfam" id="PF00440">
    <property type="entry name" value="TetR_N"/>
    <property type="match status" value="1"/>
</dbReference>
<name>A0A7G6Y8X9_9MICO</name>
<evidence type="ECO:0000256" key="1">
    <source>
        <dbReference type="ARBA" id="ARBA00023015"/>
    </source>
</evidence>
<dbReference type="EMBL" id="CP043641">
    <property type="protein sequence ID" value="QNE34944.1"/>
    <property type="molecule type" value="Genomic_DNA"/>
</dbReference>
<evidence type="ECO:0000256" key="4">
    <source>
        <dbReference type="PROSITE-ProRule" id="PRU00335"/>
    </source>
</evidence>
<dbReference type="Proteomes" id="UP000515511">
    <property type="component" value="Chromosome"/>
</dbReference>
<dbReference type="SUPFAM" id="SSF46689">
    <property type="entry name" value="Homeodomain-like"/>
    <property type="match status" value="1"/>
</dbReference>
<dbReference type="InterPro" id="IPR001647">
    <property type="entry name" value="HTH_TetR"/>
</dbReference>
<gene>
    <name evidence="6" type="ORF">F1C12_07230</name>
</gene>
<keyword evidence="2 4" id="KW-0238">DNA-binding</keyword>
<dbReference type="InterPro" id="IPR036271">
    <property type="entry name" value="Tet_transcr_reg_TetR-rel_C_sf"/>
</dbReference>
<dbReference type="GO" id="GO:0003700">
    <property type="term" value="F:DNA-binding transcription factor activity"/>
    <property type="evidence" value="ECO:0007669"/>
    <property type="project" value="TreeGrafter"/>
</dbReference>
<dbReference type="InterPro" id="IPR050109">
    <property type="entry name" value="HTH-type_TetR-like_transc_reg"/>
</dbReference>
<keyword evidence="1" id="KW-0805">Transcription regulation</keyword>
<evidence type="ECO:0000313" key="6">
    <source>
        <dbReference type="EMBL" id="QNE34944.1"/>
    </source>
</evidence>